<gene>
    <name evidence="2" type="ORF">CSH63_21595</name>
</gene>
<reference evidence="2 3" key="1">
    <citation type="submission" date="2017-10" db="EMBL/GenBank/DDBJ databases">
        <title>Integration of genomic and chemical information greatly accelerates assignment of the full stereostructure of myelolactone, a potent inhibitor of myeloma from a marine-derived Micromonospora.</title>
        <authorList>
            <person name="Kim M.C."/>
            <person name="Machado H."/>
            <person name="Jensen P.R."/>
            <person name="Fenical W."/>
        </authorList>
    </citation>
    <scope>NUCLEOTIDE SEQUENCE [LARGE SCALE GENOMIC DNA]</scope>
    <source>
        <strain evidence="2 3">CNY-010</strain>
    </source>
</reference>
<evidence type="ECO:0008006" key="4">
    <source>
        <dbReference type="Google" id="ProtNLM"/>
    </source>
</evidence>
<feature type="transmembrane region" description="Helical" evidence="1">
    <location>
        <begin position="170"/>
        <end position="191"/>
    </location>
</feature>
<feature type="transmembrane region" description="Helical" evidence="1">
    <location>
        <begin position="335"/>
        <end position="357"/>
    </location>
</feature>
<dbReference type="PANTHER" id="PTHR23542:SF1">
    <property type="entry name" value="MAJOR FACILITATOR SUPERFAMILY (MFS) PROFILE DOMAIN-CONTAINING PROTEIN"/>
    <property type="match status" value="1"/>
</dbReference>
<proteinExistence type="predicted"/>
<feature type="transmembrane region" description="Helical" evidence="1">
    <location>
        <begin position="302"/>
        <end position="323"/>
    </location>
</feature>
<evidence type="ECO:0000256" key="1">
    <source>
        <dbReference type="SAM" id="Phobius"/>
    </source>
</evidence>
<dbReference type="KEGG" id="mtua:CSH63_21595"/>
<dbReference type="Gene3D" id="1.20.1250.20">
    <property type="entry name" value="MFS general substrate transporter like domains"/>
    <property type="match status" value="1"/>
</dbReference>
<dbReference type="Proteomes" id="UP000267804">
    <property type="component" value="Chromosome"/>
</dbReference>
<name>A0A386WRJ1_9ACTN</name>
<feature type="transmembrane region" description="Helical" evidence="1">
    <location>
        <begin position="146"/>
        <end position="164"/>
    </location>
</feature>
<dbReference type="RefSeq" id="WP_120571837.1">
    <property type="nucleotide sequence ID" value="NZ_CP024087.1"/>
</dbReference>
<feature type="transmembrane region" description="Helical" evidence="1">
    <location>
        <begin position="36"/>
        <end position="56"/>
    </location>
</feature>
<dbReference type="AlphaFoldDB" id="A0A386WRJ1"/>
<dbReference type="GO" id="GO:0022857">
    <property type="term" value="F:transmembrane transporter activity"/>
    <property type="evidence" value="ECO:0007669"/>
    <property type="project" value="InterPro"/>
</dbReference>
<dbReference type="PANTHER" id="PTHR23542">
    <property type="match status" value="1"/>
</dbReference>
<feature type="transmembrane region" description="Helical" evidence="1">
    <location>
        <begin position="278"/>
        <end position="296"/>
    </location>
</feature>
<dbReference type="Pfam" id="PF07690">
    <property type="entry name" value="MFS_1"/>
    <property type="match status" value="1"/>
</dbReference>
<dbReference type="SUPFAM" id="SSF103473">
    <property type="entry name" value="MFS general substrate transporter"/>
    <property type="match status" value="1"/>
</dbReference>
<feature type="transmembrane region" description="Helical" evidence="1">
    <location>
        <begin position="68"/>
        <end position="89"/>
    </location>
</feature>
<dbReference type="InterPro" id="IPR011701">
    <property type="entry name" value="MFS"/>
</dbReference>
<evidence type="ECO:0000313" key="3">
    <source>
        <dbReference type="Proteomes" id="UP000267804"/>
    </source>
</evidence>
<feature type="transmembrane region" description="Helical" evidence="1">
    <location>
        <begin position="12"/>
        <end position="30"/>
    </location>
</feature>
<dbReference type="InterPro" id="IPR036259">
    <property type="entry name" value="MFS_trans_sf"/>
</dbReference>
<keyword evidence="1" id="KW-0472">Membrane</keyword>
<keyword evidence="1" id="KW-0812">Transmembrane</keyword>
<feature type="transmembrane region" description="Helical" evidence="1">
    <location>
        <begin position="363"/>
        <end position="383"/>
    </location>
</feature>
<feature type="transmembrane region" description="Helical" evidence="1">
    <location>
        <begin position="101"/>
        <end position="125"/>
    </location>
</feature>
<feature type="transmembrane region" description="Helical" evidence="1">
    <location>
        <begin position="242"/>
        <end position="266"/>
    </location>
</feature>
<accession>A0A386WRJ1</accession>
<feature type="transmembrane region" description="Helical" evidence="1">
    <location>
        <begin position="212"/>
        <end position="236"/>
    </location>
</feature>
<organism evidence="2 3">
    <name type="scientific">Micromonospora tulbaghiae</name>
    <dbReference type="NCBI Taxonomy" id="479978"/>
    <lineage>
        <taxon>Bacteria</taxon>
        <taxon>Bacillati</taxon>
        <taxon>Actinomycetota</taxon>
        <taxon>Actinomycetes</taxon>
        <taxon>Micromonosporales</taxon>
        <taxon>Micromonosporaceae</taxon>
        <taxon>Micromonospora</taxon>
    </lineage>
</organism>
<dbReference type="EMBL" id="CP024087">
    <property type="protein sequence ID" value="AYF30010.1"/>
    <property type="molecule type" value="Genomic_DNA"/>
</dbReference>
<keyword evidence="1" id="KW-1133">Transmembrane helix</keyword>
<protein>
    <recommendedName>
        <fullName evidence="4">MFS transporter</fullName>
    </recommendedName>
</protein>
<sequence length="393" mass="38929">MAQVMPVMVPAFVARVPVGMYSIALLLMLSASSGSYAIAGAATAGYSAATGVGAPIAGRLADRRGPVVVLVGLAVMHAVALVALVTLVYRSPGRPGRGTVAALVGLAALAGLLQPPVAAVVRAHWSRRFGAEDTALRTALAVESTVGETVFIAGPLLVAGFGVFGGPPVAVLAGAVMTAAGTCWLAATTAVRQAPAITTPAGGRWSALAVPGLRILVVVQALLFAGFACVEVGVLATAEEHGAAWAGGILLAVWAGASVAGAIGWAARDWPGPPRRQLAVLLGAGAVGTAMVSLPASWPGIAAALVLSGLCIAPAGIVAQTVLSRVADPARRTESFAWMTAAAVLGSSAATLCSGWLVEQHGAVAVLRAAALCAALATVVVVLGRRALLPPEG</sequence>
<evidence type="ECO:0000313" key="2">
    <source>
        <dbReference type="EMBL" id="AYF30010.1"/>
    </source>
</evidence>